<accession>A0A1I0VHE3</accession>
<keyword evidence="1" id="KW-0812">Transmembrane</keyword>
<reference evidence="2 3" key="1">
    <citation type="submission" date="2016-10" db="EMBL/GenBank/DDBJ databases">
        <authorList>
            <person name="de Groot N.N."/>
        </authorList>
    </citation>
    <scope>NUCLEOTIDE SEQUENCE [LARGE SCALE GENOMIC DNA]</scope>
    <source>
        <strain evidence="2 3">DSM 12271</strain>
    </source>
</reference>
<dbReference type="RefSeq" id="WP_090038183.1">
    <property type="nucleotide sequence ID" value="NZ_FOKI01000002.1"/>
</dbReference>
<dbReference type="OrthoDB" id="1640349at2"/>
<dbReference type="Pfam" id="PF06898">
    <property type="entry name" value="YqfD"/>
    <property type="match status" value="1"/>
</dbReference>
<organism evidence="2 3">
    <name type="scientific">Clostridium frigidicarnis</name>
    <dbReference type="NCBI Taxonomy" id="84698"/>
    <lineage>
        <taxon>Bacteria</taxon>
        <taxon>Bacillati</taxon>
        <taxon>Bacillota</taxon>
        <taxon>Clostridia</taxon>
        <taxon>Eubacteriales</taxon>
        <taxon>Clostridiaceae</taxon>
        <taxon>Clostridium</taxon>
    </lineage>
</organism>
<dbReference type="Proteomes" id="UP000198619">
    <property type="component" value="Unassembled WGS sequence"/>
</dbReference>
<protein>
    <submittedName>
        <fullName evidence="2">Similar to stage IV sporulation protein</fullName>
    </submittedName>
</protein>
<keyword evidence="3" id="KW-1185">Reference proteome</keyword>
<dbReference type="AlphaFoldDB" id="A0A1I0VHE3"/>
<evidence type="ECO:0000313" key="3">
    <source>
        <dbReference type="Proteomes" id="UP000198619"/>
    </source>
</evidence>
<gene>
    <name evidence="2" type="ORF">SAMN04488528_100273</name>
</gene>
<name>A0A1I0VHE3_9CLOT</name>
<proteinExistence type="predicted"/>
<keyword evidence="1" id="KW-0472">Membrane</keyword>
<keyword evidence="1" id="KW-1133">Transmembrane helix</keyword>
<dbReference type="STRING" id="84698.SAMN04488528_100273"/>
<feature type="transmembrane region" description="Helical" evidence="1">
    <location>
        <begin position="90"/>
        <end position="107"/>
    </location>
</feature>
<sequence length="380" mass="44399">MNKNIKEFLKRGCFVIEIQNLHPEKIINTLWKSGINVRNIRRESIVKWIIEVDSQDYSKVRELVKENNGKLKIIKTKGLLSYFIKVKSHGFLYVGILVFFMLIYGYSCYIWDISINTDKYLSPFEVRKYLLEEGIKPGTRKNSINVYDTEKRLMEKDSRIMWARARFEGSRFKVDIEERQNPPKIVEQDNKDDIVAKMDAEIIRVYTTKGTSLVKKGDMVKAGDVLIKGVQGKEESLYETPAEGDVIAKTFYEDKEQVPIKGVRREQTGNMHKSIYIEIMGKKLYLKKCEDKFEKYDKIEESGLIFKKTDYYEVKENEFQLDKDETINELSSKMKENMKKNLDKSSKILDTIVKDEIDGDNLIVRVVFVVEQNIADKPAN</sequence>
<evidence type="ECO:0000256" key="1">
    <source>
        <dbReference type="SAM" id="Phobius"/>
    </source>
</evidence>
<dbReference type="NCBIfam" id="TIGR02876">
    <property type="entry name" value="spore_yqfD"/>
    <property type="match status" value="1"/>
</dbReference>
<evidence type="ECO:0000313" key="2">
    <source>
        <dbReference type="EMBL" id="SFA75732.1"/>
    </source>
</evidence>
<dbReference type="EMBL" id="FOKI01000002">
    <property type="protein sequence ID" value="SFA75732.1"/>
    <property type="molecule type" value="Genomic_DNA"/>
</dbReference>
<dbReference type="InterPro" id="IPR010690">
    <property type="entry name" value="YqfD"/>
</dbReference>